<sequence length="194" mass="21602">MVTQNVETDLDITNGARGIIVDIVLHPEEPIYSDLEGTVLLQRLPSYILVKLARTRTSQLPGLEASVIPVVPVCKTYGIRYKGAQGVDVTRRVRRLQYPVTAAYIAGQTPSSPRKTISHVVVDIARLPTSGLNLFNLYVALSRSSGCATIRLLRDFDEKLFLSTHTPDLLTEDDRLADLDKQTKAWWAQQLMVT</sequence>
<name>A0A0C9YVL7_9AGAM</name>
<dbReference type="HOGENOM" id="CLU_001324_7_0_1"/>
<reference evidence="2" key="2">
    <citation type="submission" date="2015-01" db="EMBL/GenBank/DDBJ databases">
        <title>Evolutionary Origins and Diversification of the Mycorrhizal Mutualists.</title>
        <authorList>
            <consortium name="DOE Joint Genome Institute"/>
            <consortium name="Mycorrhizal Genomics Consortium"/>
            <person name="Kohler A."/>
            <person name="Kuo A."/>
            <person name="Nagy L.G."/>
            <person name="Floudas D."/>
            <person name="Copeland A."/>
            <person name="Barry K.W."/>
            <person name="Cichocki N."/>
            <person name="Veneault-Fourrey C."/>
            <person name="LaButti K."/>
            <person name="Lindquist E.A."/>
            <person name="Lipzen A."/>
            <person name="Lundell T."/>
            <person name="Morin E."/>
            <person name="Murat C."/>
            <person name="Riley R."/>
            <person name="Ohm R."/>
            <person name="Sun H."/>
            <person name="Tunlid A."/>
            <person name="Henrissat B."/>
            <person name="Grigoriev I.V."/>
            <person name="Hibbett D.S."/>
            <person name="Martin F."/>
        </authorList>
    </citation>
    <scope>NUCLEOTIDE SEQUENCE [LARGE SCALE GENOMIC DNA]</scope>
    <source>
        <strain evidence="2">441</strain>
    </source>
</reference>
<dbReference type="OrthoDB" id="2986975at2759"/>
<evidence type="ECO:0000313" key="1">
    <source>
        <dbReference type="EMBL" id="KIK29095.1"/>
    </source>
</evidence>
<reference evidence="1 2" key="1">
    <citation type="submission" date="2014-04" db="EMBL/GenBank/DDBJ databases">
        <authorList>
            <consortium name="DOE Joint Genome Institute"/>
            <person name="Kuo A."/>
            <person name="Kohler A."/>
            <person name="Costa M.D."/>
            <person name="Nagy L.G."/>
            <person name="Floudas D."/>
            <person name="Copeland A."/>
            <person name="Barry K.W."/>
            <person name="Cichocki N."/>
            <person name="Veneault-Fourrey C."/>
            <person name="LaButti K."/>
            <person name="Lindquist E.A."/>
            <person name="Lipzen A."/>
            <person name="Lundell T."/>
            <person name="Morin E."/>
            <person name="Murat C."/>
            <person name="Sun H."/>
            <person name="Tunlid A."/>
            <person name="Henrissat B."/>
            <person name="Grigoriev I.V."/>
            <person name="Hibbett D.S."/>
            <person name="Martin F."/>
            <person name="Nordberg H.P."/>
            <person name="Cantor M.N."/>
            <person name="Hua S.X."/>
        </authorList>
    </citation>
    <scope>NUCLEOTIDE SEQUENCE [LARGE SCALE GENOMIC DNA]</scope>
    <source>
        <strain evidence="1 2">441</strain>
    </source>
</reference>
<gene>
    <name evidence="1" type="ORF">PISMIDRAFT_89895</name>
</gene>
<keyword evidence="2" id="KW-1185">Reference proteome</keyword>
<dbReference type="Proteomes" id="UP000054018">
    <property type="component" value="Unassembled WGS sequence"/>
</dbReference>
<evidence type="ECO:0000313" key="2">
    <source>
        <dbReference type="Proteomes" id="UP000054018"/>
    </source>
</evidence>
<dbReference type="AlphaFoldDB" id="A0A0C9YVL7"/>
<proteinExistence type="predicted"/>
<protein>
    <submittedName>
        <fullName evidence="1">Uncharacterized protein</fullName>
    </submittedName>
</protein>
<accession>A0A0C9YVL7</accession>
<dbReference type="EMBL" id="KN833690">
    <property type="protein sequence ID" value="KIK29095.1"/>
    <property type="molecule type" value="Genomic_DNA"/>
</dbReference>
<organism evidence="1 2">
    <name type="scientific">Pisolithus microcarpus 441</name>
    <dbReference type="NCBI Taxonomy" id="765257"/>
    <lineage>
        <taxon>Eukaryota</taxon>
        <taxon>Fungi</taxon>
        <taxon>Dikarya</taxon>
        <taxon>Basidiomycota</taxon>
        <taxon>Agaricomycotina</taxon>
        <taxon>Agaricomycetes</taxon>
        <taxon>Agaricomycetidae</taxon>
        <taxon>Boletales</taxon>
        <taxon>Sclerodermatineae</taxon>
        <taxon>Pisolithaceae</taxon>
        <taxon>Pisolithus</taxon>
    </lineage>
</organism>